<evidence type="ECO:0000313" key="3">
    <source>
        <dbReference type="Proteomes" id="UP000233551"/>
    </source>
</evidence>
<feature type="region of interest" description="Disordered" evidence="1">
    <location>
        <begin position="39"/>
        <end position="174"/>
    </location>
</feature>
<dbReference type="Proteomes" id="UP000233551">
    <property type="component" value="Unassembled WGS sequence"/>
</dbReference>
<evidence type="ECO:0000313" key="2">
    <source>
        <dbReference type="EMBL" id="PKI72446.1"/>
    </source>
</evidence>
<organism evidence="2 3">
    <name type="scientific">Punica granatum</name>
    <name type="common">Pomegranate</name>
    <dbReference type="NCBI Taxonomy" id="22663"/>
    <lineage>
        <taxon>Eukaryota</taxon>
        <taxon>Viridiplantae</taxon>
        <taxon>Streptophyta</taxon>
        <taxon>Embryophyta</taxon>
        <taxon>Tracheophyta</taxon>
        <taxon>Spermatophyta</taxon>
        <taxon>Magnoliopsida</taxon>
        <taxon>eudicotyledons</taxon>
        <taxon>Gunneridae</taxon>
        <taxon>Pentapetalae</taxon>
        <taxon>rosids</taxon>
        <taxon>malvids</taxon>
        <taxon>Myrtales</taxon>
        <taxon>Lythraceae</taxon>
        <taxon>Punica</taxon>
    </lineage>
</organism>
<evidence type="ECO:0000256" key="1">
    <source>
        <dbReference type="SAM" id="MobiDB-lite"/>
    </source>
</evidence>
<feature type="compositionally biased region" description="Basic residues" evidence="1">
    <location>
        <begin position="55"/>
        <end position="65"/>
    </location>
</feature>
<keyword evidence="3" id="KW-1185">Reference proteome</keyword>
<dbReference type="AlphaFoldDB" id="A0A2I0KX88"/>
<dbReference type="EMBL" id="PGOL01000327">
    <property type="protein sequence ID" value="PKI72446.1"/>
    <property type="molecule type" value="Genomic_DNA"/>
</dbReference>
<feature type="compositionally biased region" description="Basic residues" evidence="1">
    <location>
        <begin position="109"/>
        <end position="120"/>
    </location>
</feature>
<gene>
    <name evidence="2" type="ORF">CRG98_007192</name>
</gene>
<proteinExistence type="predicted"/>
<accession>A0A2I0KX88</accession>
<sequence length="193" mass="21223">MSICLLLRSQFCQYYSTKCLVGTTTYVTRAVDQNYYLIPSDPRGGGVGATNRQPRPLHRGRRHPQRTPPTSVEELGLPIGSPEPRIDREGSGPPIGNPDPSTEVADAHKGRRRPLWRSRGCRLEAPNPESTGDKSEVPSRFGVRGLQSTTPIPPPRSLAPTEDARDLGGGVGVADWLPQPLLPFRFSFKTKME</sequence>
<comment type="caution">
    <text evidence="2">The sequence shown here is derived from an EMBL/GenBank/DDBJ whole genome shotgun (WGS) entry which is preliminary data.</text>
</comment>
<protein>
    <submittedName>
        <fullName evidence="2">Uncharacterized protein</fullName>
    </submittedName>
</protein>
<name>A0A2I0KX88_PUNGR</name>
<reference evidence="2 3" key="1">
    <citation type="submission" date="2017-11" db="EMBL/GenBank/DDBJ databases">
        <title>De-novo sequencing of pomegranate (Punica granatum L.) genome.</title>
        <authorList>
            <person name="Akparov Z."/>
            <person name="Amiraslanov A."/>
            <person name="Hajiyeva S."/>
            <person name="Abbasov M."/>
            <person name="Kaur K."/>
            <person name="Hamwieh A."/>
            <person name="Solovyev V."/>
            <person name="Salamov A."/>
            <person name="Braich B."/>
            <person name="Kosarev P."/>
            <person name="Mahmoud A."/>
            <person name="Hajiyev E."/>
            <person name="Babayeva S."/>
            <person name="Izzatullayeva V."/>
            <person name="Mammadov A."/>
            <person name="Mammadov A."/>
            <person name="Sharifova S."/>
            <person name="Ojaghi J."/>
            <person name="Eynullazada K."/>
            <person name="Bayramov B."/>
            <person name="Abdulazimova A."/>
            <person name="Shahmuradov I."/>
        </authorList>
    </citation>
    <scope>NUCLEOTIDE SEQUENCE [LARGE SCALE GENOMIC DNA]</scope>
    <source>
        <strain evidence="3">cv. AG2017</strain>
        <tissue evidence="2">Leaf</tissue>
    </source>
</reference>